<evidence type="ECO:0000259" key="1">
    <source>
        <dbReference type="Pfam" id="PF13349"/>
    </source>
</evidence>
<accession>A0A3P3TWI6</accession>
<protein>
    <recommendedName>
        <fullName evidence="1">DUF4097 domain-containing protein</fullName>
    </recommendedName>
</protein>
<keyword evidence="3" id="KW-1185">Reference proteome</keyword>
<proteinExistence type="predicted"/>
<dbReference type="AlphaFoldDB" id="A0A3P3TWI6"/>
<gene>
    <name evidence="2" type="ORF">EHV15_05620</name>
</gene>
<dbReference type="PANTHER" id="PTHR34094">
    <property type="match status" value="1"/>
</dbReference>
<reference evidence="2 3" key="1">
    <citation type="submission" date="2018-11" db="EMBL/GenBank/DDBJ databases">
        <title>Genome sequencing of Paenibacillus sp. KCOM 3021 (= ChDC PVNT-B20).</title>
        <authorList>
            <person name="Kook J.-K."/>
            <person name="Park S.-N."/>
            <person name="Lim Y.K."/>
        </authorList>
    </citation>
    <scope>NUCLEOTIDE SEQUENCE [LARGE SCALE GENOMIC DNA]</scope>
    <source>
        <strain evidence="2 3">KCOM 3021</strain>
    </source>
</reference>
<dbReference type="InterPro" id="IPR025164">
    <property type="entry name" value="Toastrack_DUF4097"/>
</dbReference>
<evidence type="ECO:0000313" key="2">
    <source>
        <dbReference type="EMBL" id="RRJ62491.1"/>
    </source>
</evidence>
<feature type="domain" description="DUF4097" evidence="1">
    <location>
        <begin position="47"/>
        <end position="236"/>
    </location>
</feature>
<dbReference type="RefSeq" id="WP_128630378.1">
    <property type="nucleotide sequence ID" value="NZ_RRCN01000001.1"/>
</dbReference>
<dbReference type="Pfam" id="PF13349">
    <property type="entry name" value="DUF4097"/>
    <property type="match status" value="1"/>
</dbReference>
<dbReference type="OrthoDB" id="2359834at2"/>
<dbReference type="Proteomes" id="UP000267017">
    <property type="component" value="Unassembled WGS sequence"/>
</dbReference>
<comment type="caution">
    <text evidence="2">The sequence shown here is derived from an EMBL/GenBank/DDBJ whole genome shotgun (WGS) entry which is preliminary data.</text>
</comment>
<dbReference type="PANTHER" id="PTHR34094:SF1">
    <property type="entry name" value="PROTEIN FAM185A"/>
    <property type="match status" value="1"/>
</dbReference>
<name>A0A3P3TWI6_9BACL</name>
<sequence>MNSKKWTLVGLFLIVVGLAGMAYQRFDFGEKLPAYQQKWTFGEGELENLHIEGDYDVDLEFIDSPDGASYIEASGNMKQEAIDKIKSAALSGQTLKLEFQDPWDWSFFSINFQSTKQHITVALAKDSGLKEISYKSGDGNGSFTGLKAENIELSVSSGTIRADAIQAENLKLTTSDGNITAERVQVQGSAEIKLTSGNIKIDELQGALTAKATSGNITASGVKGPVEASLSSGNIKFTDFTGNGKFKATSGNVTLENQRSDSLDIAVQSGNVKLSADPQFRGVYDLKTRSGSITAPESPQQTVDIVKVRATSGDIRIR</sequence>
<organism evidence="2 3">
    <name type="scientific">Paenibacillus oralis</name>
    <dbReference type="NCBI Taxonomy" id="2490856"/>
    <lineage>
        <taxon>Bacteria</taxon>
        <taxon>Bacillati</taxon>
        <taxon>Bacillota</taxon>
        <taxon>Bacilli</taxon>
        <taxon>Bacillales</taxon>
        <taxon>Paenibacillaceae</taxon>
        <taxon>Paenibacillus</taxon>
    </lineage>
</organism>
<dbReference type="EMBL" id="RRCN01000001">
    <property type="protein sequence ID" value="RRJ62491.1"/>
    <property type="molecule type" value="Genomic_DNA"/>
</dbReference>
<evidence type="ECO:0000313" key="3">
    <source>
        <dbReference type="Proteomes" id="UP000267017"/>
    </source>
</evidence>